<dbReference type="PROSITE" id="PS51094">
    <property type="entry name" value="PTS_EIIA_TYPE_2"/>
    <property type="match status" value="1"/>
</dbReference>
<evidence type="ECO:0000256" key="6">
    <source>
        <dbReference type="ARBA" id="ARBA00022679"/>
    </source>
</evidence>
<dbReference type="Proteomes" id="UP000325517">
    <property type="component" value="Chromosome"/>
</dbReference>
<evidence type="ECO:0000256" key="8">
    <source>
        <dbReference type="ARBA" id="ARBA00022777"/>
    </source>
</evidence>
<evidence type="ECO:0000256" key="4">
    <source>
        <dbReference type="ARBA" id="ARBA00022553"/>
    </source>
</evidence>
<keyword evidence="8" id="KW-0418">Kinase</keyword>
<dbReference type="InterPro" id="IPR050893">
    <property type="entry name" value="Sugar_PTS"/>
</dbReference>
<dbReference type="AlphaFoldDB" id="A0A5J6SJB4"/>
<evidence type="ECO:0000259" key="12">
    <source>
        <dbReference type="PROSITE" id="PS51094"/>
    </source>
</evidence>
<dbReference type="KEGG" id="psyo:PB01_02200"/>
<evidence type="ECO:0000256" key="10">
    <source>
        <dbReference type="ARBA" id="ARBA00030956"/>
    </source>
</evidence>
<proteinExistence type="predicted"/>
<evidence type="ECO:0000256" key="3">
    <source>
        <dbReference type="ARBA" id="ARBA00022448"/>
    </source>
</evidence>
<protein>
    <recommendedName>
        <fullName evidence="2">Mannitol-specific phosphotransferase enzyme IIA component</fullName>
    </recommendedName>
    <alternativeName>
        <fullName evidence="10">EIIA</fullName>
    </alternativeName>
    <alternativeName>
        <fullName evidence="11">EIII</fullName>
    </alternativeName>
    <alternativeName>
        <fullName evidence="9">PTS system mannitol-specific EIIA component</fullName>
    </alternativeName>
</protein>
<keyword evidence="5" id="KW-0762">Sugar transport</keyword>
<dbReference type="Pfam" id="PF00359">
    <property type="entry name" value="PTS_EIIA_2"/>
    <property type="match status" value="1"/>
</dbReference>
<dbReference type="EMBL" id="CP031223">
    <property type="protein sequence ID" value="QFF97712.1"/>
    <property type="molecule type" value="Genomic_DNA"/>
</dbReference>
<dbReference type="GO" id="GO:0005886">
    <property type="term" value="C:plasma membrane"/>
    <property type="evidence" value="ECO:0007669"/>
    <property type="project" value="TreeGrafter"/>
</dbReference>
<organism evidence="13 14">
    <name type="scientific">Psychrobacillus glaciei</name>
    <dbReference type="NCBI Taxonomy" id="2283160"/>
    <lineage>
        <taxon>Bacteria</taxon>
        <taxon>Bacillati</taxon>
        <taxon>Bacillota</taxon>
        <taxon>Bacilli</taxon>
        <taxon>Bacillales</taxon>
        <taxon>Bacillaceae</taxon>
        <taxon>Psychrobacillus</taxon>
    </lineage>
</organism>
<name>A0A5J6SJB4_9BACI</name>
<dbReference type="CDD" id="cd00211">
    <property type="entry name" value="PTS_IIA_fru"/>
    <property type="match status" value="1"/>
</dbReference>
<keyword evidence="7" id="KW-0598">Phosphotransferase system</keyword>
<feature type="domain" description="PTS EIIA type-2" evidence="12">
    <location>
        <begin position="4"/>
        <end position="144"/>
    </location>
</feature>
<dbReference type="InterPro" id="IPR002178">
    <property type="entry name" value="PTS_EIIA_type-2_dom"/>
</dbReference>
<dbReference type="InterPro" id="IPR016152">
    <property type="entry name" value="PTrfase/Anion_transptr"/>
</dbReference>
<evidence type="ECO:0000313" key="13">
    <source>
        <dbReference type="EMBL" id="QFF97712.1"/>
    </source>
</evidence>
<evidence type="ECO:0000256" key="5">
    <source>
        <dbReference type="ARBA" id="ARBA00022597"/>
    </source>
</evidence>
<reference evidence="13 14" key="1">
    <citation type="submission" date="2018-07" db="EMBL/GenBank/DDBJ databases">
        <title>Complete genome sequence of Psychrobacillus sp. PB01, isolated from iceberg, and comparative genome analysis of Psychrobacillus strains.</title>
        <authorList>
            <person name="Lee P.C."/>
        </authorList>
    </citation>
    <scope>NUCLEOTIDE SEQUENCE [LARGE SCALE GENOMIC DNA]</scope>
    <source>
        <strain evidence="13 14">PB01</strain>
    </source>
</reference>
<evidence type="ECO:0000256" key="7">
    <source>
        <dbReference type="ARBA" id="ARBA00022683"/>
    </source>
</evidence>
<evidence type="ECO:0000256" key="9">
    <source>
        <dbReference type="ARBA" id="ARBA00029908"/>
    </source>
</evidence>
<dbReference type="RefSeq" id="WP_151698657.1">
    <property type="nucleotide sequence ID" value="NZ_CP031223.1"/>
</dbReference>
<evidence type="ECO:0000256" key="2">
    <source>
        <dbReference type="ARBA" id="ARBA00014783"/>
    </source>
</evidence>
<sequence length="145" mass="15838">MVLPILSVENIMLNQELTTKGEAIQLAGKFLVDRGYVQPEYVEKMLVREEMTSTYMGNFVAIPHGTDDAKKEVKESGIVIIQIPDGVDFGEGNIVKLVFGIAGKGDDHLGILSNIAIAVSEIQNVEKIIQATSQEEVLSFFEGVN</sequence>
<comment type="function">
    <text evidence="1">The phosphoenolpyruvate-dependent sugar phosphotransferase system (sugar PTS), a major carbohydrate active transport system, catalyzes the phosphorylation of incoming sugar substrates concomitantly with their translocation across the cell membrane. The enzyme II CmtAB PTS system is involved in D-mannitol transport.</text>
</comment>
<dbReference type="GO" id="GO:0090563">
    <property type="term" value="F:protein-phosphocysteine-sugar phosphotransferase activity"/>
    <property type="evidence" value="ECO:0007669"/>
    <property type="project" value="TreeGrafter"/>
</dbReference>
<evidence type="ECO:0000313" key="14">
    <source>
        <dbReference type="Proteomes" id="UP000325517"/>
    </source>
</evidence>
<keyword evidence="14" id="KW-1185">Reference proteome</keyword>
<keyword evidence="3" id="KW-0813">Transport</keyword>
<dbReference type="PANTHER" id="PTHR30181">
    <property type="entry name" value="MANNITOL PERMEASE IIC COMPONENT"/>
    <property type="match status" value="1"/>
</dbReference>
<dbReference type="GO" id="GO:0016301">
    <property type="term" value="F:kinase activity"/>
    <property type="evidence" value="ECO:0007669"/>
    <property type="project" value="UniProtKB-KW"/>
</dbReference>
<dbReference type="Gene3D" id="3.40.930.10">
    <property type="entry name" value="Mannitol-specific EII, Chain A"/>
    <property type="match status" value="1"/>
</dbReference>
<evidence type="ECO:0000256" key="1">
    <source>
        <dbReference type="ARBA" id="ARBA00002434"/>
    </source>
</evidence>
<gene>
    <name evidence="13" type="ORF">PB01_02200</name>
</gene>
<dbReference type="PROSITE" id="PS00372">
    <property type="entry name" value="PTS_EIIA_TYPE_2_HIS"/>
    <property type="match status" value="1"/>
</dbReference>
<evidence type="ECO:0000256" key="11">
    <source>
        <dbReference type="ARBA" id="ARBA00030962"/>
    </source>
</evidence>
<dbReference type="PANTHER" id="PTHR30181:SF2">
    <property type="entry name" value="PTS SYSTEM MANNITOL-SPECIFIC EIICBA COMPONENT"/>
    <property type="match status" value="1"/>
</dbReference>
<keyword evidence="4" id="KW-0597">Phosphoprotein</keyword>
<keyword evidence="6" id="KW-0808">Transferase</keyword>
<dbReference type="SUPFAM" id="SSF55804">
    <property type="entry name" value="Phoshotransferase/anion transport protein"/>
    <property type="match status" value="1"/>
</dbReference>
<dbReference type="GO" id="GO:0009401">
    <property type="term" value="P:phosphoenolpyruvate-dependent sugar phosphotransferase system"/>
    <property type="evidence" value="ECO:0007669"/>
    <property type="project" value="UniProtKB-KW"/>
</dbReference>
<accession>A0A5J6SJB4</accession>
<dbReference type="OrthoDB" id="1640042at2"/>